<evidence type="ECO:0000313" key="7">
    <source>
        <dbReference type="Proteomes" id="UP001241226"/>
    </source>
</evidence>
<evidence type="ECO:0000256" key="3">
    <source>
        <dbReference type="ARBA" id="ARBA00023125"/>
    </source>
</evidence>
<dbReference type="InterPro" id="IPR036388">
    <property type="entry name" value="WH-like_DNA-bd_sf"/>
</dbReference>
<dbReference type="InterPro" id="IPR000847">
    <property type="entry name" value="LysR_HTH_N"/>
</dbReference>
<dbReference type="EMBL" id="CP118712">
    <property type="protein sequence ID" value="WGK86975.1"/>
    <property type="molecule type" value="Genomic_DNA"/>
</dbReference>
<evidence type="ECO:0000256" key="2">
    <source>
        <dbReference type="ARBA" id="ARBA00023015"/>
    </source>
</evidence>
<name>A0ABD7YPH2_9VIBR</name>
<dbReference type="GO" id="GO:0003677">
    <property type="term" value="F:DNA binding"/>
    <property type="evidence" value="ECO:0007669"/>
    <property type="project" value="UniProtKB-KW"/>
</dbReference>
<dbReference type="PRINTS" id="PR00039">
    <property type="entry name" value="HTHLYSR"/>
</dbReference>
<accession>A0ABD7YPH2</accession>
<dbReference type="Pfam" id="PF03466">
    <property type="entry name" value="LysR_substrate"/>
    <property type="match status" value="1"/>
</dbReference>
<keyword evidence="2" id="KW-0805">Transcription regulation</keyword>
<feature type="domain" description="HTH lysR-type" evidence="5">
    <location>
        <begin position="7"/>
        <end position="64"/>
    </location>
</feature>
<dbReference type="Proteomes" id="UP001241226">
    <property type="component" value="Chromosome 2"/>
</dbReference>
<keyword evidence="3" id="KW-0238">DNA-binding</keyword>
<dbReference type="SUPFAM" id="SSF46785">
    <property type="entry name" value="Winged helix' DNA-binding domain"/>
    <property type="match status" value="1"/>
</dbReference>
<dbReference type="CDD" id="cd08449">
    <property type="entry name" value="PBP2_XapR"/>
    <property type="match status" value="1"/>
</dbReference>
<evidence type="ECO:0000256" key="1">
    <source>
        <dbReference type="ARBA" id="ARBA00009437"/>
    </source>
</evidence>
<organism evidence="6 7">
    <name type="scientific">Vibrio aestuarianus</name>
    <dbReference type="NCBI Taxonomy" id="28171"/>
    <lineage>
        <taxon>Bacteria</taxon>
        <taxon>Pseudomonadati</taxon>
        <taxon>Pseudomonadota</taxon>
        <taxon>Gammaproteobacteria</taxon>
        <taxon>Vibrionales</taxon>
        <taxon>Vibrionaceae</taxon>
        <taxon>Vibrio</taxon>
    </lineage>
</organism>
<dbReference type="PANTHER" id="PTHR30346">
    <property type="entry name" value="TRANSCRIPTIONAL DUAL REGULATOR HCAR-RELATED"/>
    <property type="match status" value="1"/>
</dbReference>
<keyword evidence="4" id="KW-0804">Transcription</keyword>
<dbReference type="FunFam" id="1.10.10.10:FF:000001">
    <property type="entry name" value="LysR family transcriptional regulator"/>
    <property type="match status" value="1"/>
</dbReference>
<dbReference type="Gene3D" id="3.40.190.10">
    <property type="entry name" value="Periplasmic binding protein-like II"/>
    <property type="match status" value="2"/>
</dbReference>
<comment type="similarity">
    <text evidence="1">Belongs to the LysR transcriptional regulatory family.</text>
</comment>
<protein>
    <submittedName>
        <fullName evidence="6">LysR family transcriptional regulator</fullName>
    </submittedName>
</protein>
<dbReference type="RefSeq" id="WP_261928023.1">
    <property type="nucleotide sequence ID" value="NZ_CALYLG010000378.1"/>
</dbReference>
<dbReference type="InterPro" id="IPR005119">
    <property type="entry name" value="LysR_subst-bd"/>
</dbReference>
<dbReference type="InterPro" id="IPR036390">
    <property type="entry name" value="WH_DNA-bd_sf"/>
</dbReference>
<evidence type="ECO:0000313" key="6">
    <source>
        <dbReference type="EMBL" id="WGK86975.1"/>
    </source>
</evidence>
<dbReference type="Pfam" id="PF00126">
    <property type="entry name" value="HTH_1"/>
    <property type="match status" value="1"/>
</dbReference>
<dbReference type="Gene3D" id="1.10.10.10">
    <property type="entry name" value="Winged helix-like DNA-binding domain superfamily/Winged helix DNA-binding domain"/>
    <property type="match status" value="1"/>
</dbReference>
<gene>
    <name evidence="6" type="ORF">PYE67_18730</name>
</gene>
<dbReference type="AlphaFoldDB" id="A0ABD7YPH2"/>
<reference evidence="6 7" key="1">
    <citation type="submission" date="2022-02" db="EMBL/GenBank/DDBJ databases">
        <title>Emergence and expansion in Europe of a Vibrio aestuarianus clonal complex pathogenic for oysters.</title>
        <authorList>
            <person name="Mesnil A."/>
            <person name="Travers M.-A."/>
        </authorList>
    </citation>
    <scope>NUCLEOTIDE SEQUENCE [LARGE SCALE GENOMIC DNA]</scope>
    <source>
        <strain evidence="6 7">U17</strain>
    </source>
</reference>
<evidence type="ECO:0000256" key="4">
    <source>
        <dbReference type="ARBA" id="ARBA00023163"/>
    </source>
</evidence>
<proteinExistence type="inferred from homology"/>
<dbReference type="PROSITE" id="PS50931">
    <property type="entry name" value="HTH_LYSR"/>
    <property type="match status" value="1"/>
</dbReference>
<evidence type="ECO:0000259" key="5">
    <source>
        <dbReference type="PROSITE" id="PS50931"/>
    </source>
</evidence>
<sequence>MQLNHQITLKMLRYFYATAQCGQFSLAAQQLNITKSPLSAQIKELEHLLGVSLFERNTRNVALTVAGKQLQQECHLIFEVLDTALNRVQKVDREHGQTFNIGLMSSIFWAGFGDTLYQVQKRSPQQQFNLLEMSPKKQKMALLNHQIDIGLARYADSINIHPLQARTLYKEKMVVVVSDKHRLKDYQKLSLSELISEEFVMLKHENSASTELITQHCLKLGFHLKIEQEVVEPNTLLAVVSTRNFISIVPASYGSQQWPHICFIPLKESIPADICALYCAEGNNKTQQFIQAITAKS</sequence>
<dbReference type="SUPFAM" id="SSF53850">
    <property type="entry name" value="Periplasmic binding protein-like II"/>
    <property type="match status" value="1"/>
</dbReference>
<dbReference type="InterPro" id="IPR037409">
    <property type="entry name" value="XapR_PBP2"/>
</dbReference>
<dbReference type="PANTHER" id="PTHR30346:SF0">
    <property type="entry name" value="HCA OPERON TRANSCRIPTIONAL ACTIVATOR HCAR"/>
    <property type="match status" value="1"/>
</dbReference>